<keyword evidence="2" id="KW-1185">Reference proteome</keyword>
<evidence type="ECO:0000313" key="2">
    <source>
        <dbReference type="Proteomes" id="UP000309138"/>
    </source>
</evidence>
<gene>
    <name evidence="1" type="ORF">FBR43_07360</name>
</gene>
<dbReference type="Proteomes" id="UP000309138">
    <property type="component" value="Unassembled WGS sequence"/>
</dbReference>
<accession>A0A4U1L331</accession>
<name>A0A4U1L331_9SPHN</name>
<dbReference type="AlphaFoldDB" id="A0A4U1L331"/>
<dbReference type="EMBL" id="SWKR01000002">
    <property type="protein sequence ID" value="TKD50603.1"/>
    <property type="molecule type" value="Genomic_DNA"/>
</dbReference>
<sequence length="170" mass="18314">MERDAKAESLHAAVQGRINRLRLERKSLLNDLKADLAVKRAELGGLAGDSSDLAMLRTGLAALIHRRISAIDAEYHDRIAALRQLRGEIDEADDLNLEALDNLAAPDCSLVIDWAARPAIGIPPTGSSPFRWVRRYNTGGMTCAAGRQPLSNATTASGSTTALMMLSVPR</sequence>
<dbReference type="RefSeq" id="WP_136942547.1">
    <property type="nucleotide sequence ID" value="NZ_SWKR01000002.1"/>
</dbReference>
<evidence type="ECO:0000313" key="1">
    <source>
        <dbReference type="EMBL" id="TKD50603.1"/>
    </source>
</evidence>
<proteinExistence type="predicted"/>
<organism evidence="1 2">
    <name type="scientific">Sphingomonas baiyangensis</name>
    <dbReference type="NCBI Taxonomy" id="2572576"/>
    <lineage>
        <taxon>Bacteria</taxon>
        <taxon>Pseudomonadati</taxon>
        <taxon>Pseudomonadota</taxon>
        <taxon>Alphaproteobacteria</taxon>
        <taxon>Sphingomonadales</taxon>
        <taxon>Sphingomonadaceae</taxon>
        <taxon>Sphingomonas</taxon>
    </lineage>
</organism>
<reference evidence="1 2" key="1">
    <citation type="submission" date="2019-04" db="EMBL/GenBank/DDBJ databases">
        <authorList>
            <person name="Yang Y."/>
            <person name="Wei D."/>
        </authorList>
    </citation>
    <scope>NUCLEOTIDE SEQUENCE [LARGE SCALE GENOMIC DNA]</scope>
    <source>
        <strain evidence="1 2">L-1-4w-11</strain>
    </source>
</reference>
<protein>
    <submittedName>
        <fullName evidence="1">Uncharacterized protein</fullName>
    </submittedName>
</protein>
<comment type="caution">
    <text evidence="1">The sequence shown here is derived from an EMBL/GenBank/DDBJ whole genome shotgun (WGS) entry which is preliminary data.</text>
</comment>